<feature type="transmembrane region" description="Helical" evidence="1">
    <location>
        <begin position="64"/>
        <end position="85"/>
    </location>
</feature>
<protein>
    <submittedName>
        <fullName evidence="2">Uncharacterized protein</fullName>
    </submittedName>
</protein>
<keyword evidence="1" id="KW-1133">Transmembrane helix</keyword>
<dbReference type="Proteomes" id="UP000041595">
    <property type="component" value="Unassembled WGS sequence"/>
</dbReference>
<proteinExistence type="predicted"/>
<keyword evidence="1" id="KW-0472">Membrane</keyword>
<gene>
    <name evidence="2" type="ORF">ERS137965_00991</name>
    <name evidence="3" type="ORF">ERS137966_01772</name>
</gene>
<keyword evidence="1" id="KW-0812">Transmembrane</keyword>
<evidence type="ECO:0000313" key="2">
    <source>
        <dbReference type="EMBL" id="CNK75660.1"/>
    </source>
</evidence>
<dbReference type="AlphaFoldDB" id="A0A0T9TD62"/>
<evidence type="ECO:0000313" key="3">
    <source>
        <dbReference type="EMBL" id="CNK95393.1"/>
    </source>
</evidence>
<sequence length="119" mass="13161">MVESMIGLLRQNKGFTQSTRCYEGFNADSQIPVLPSLLTSTILFSVLSLFPVSVSCNNSRCDIVFIRPSGWMLTLFAFLSLVLAAKEARTSSVCETYTQNNSSAARRQPVIKEQPTYVA</sequence>
<accession>A0A0T9TD62</accession>
<dbReference type="Proteomes" id="UP000038647">
    <property type="component" value="Unassembled WGS sequence"/>
</dbReference>
<dbReference type="STRING" id="1453495.AT01_658"/>
<dbReference type="EMBL" id="CQEH01000006">
    <property type="protein sequence ID" value="CNK95393.1"/>
    <property type="molecule type" value="Genomic_DNA"/>
</dbReference>
<reference evidence="3 4" key="2">
    <citation type="submission" date="2015-03" db="EMBL/GenBank/DDBJ databases">
        <authorList>
            <consortium name="Pathogen Informatics"/>
            <person name="Murphy D."/>
        </authorList>
    </citation>
    <scope>NUCLEOTIDE SEQUENCE [LARGE SCALE GENOMIC DNA]</scope>
    <source>
        <strain evidence="3 4">IP08791</strain>
    </source>
</reference>
<evidence type="ECO:0000256" key="1">
    <source>
        <dbReference type="SAM" id="Phobius"/>
    </source>
</evidence>
<reference evidence="2 5" key="1">
    <citation type="submission" date="2015-03" db="EMBL/GenBank/DDBJ databases">
        <authorList>
            <person name="Murphy D."/>
        </authorList>
    </citation>
    <scope>NUCLEOTIDE SEQUENCE [LARGE SCALE GENOMIC DNA]</scope>
    <source>
        <strain evidence="2 5">IP06005</strain>
    </source>
</reference>
<keyword evidence="4" id="KW-1185">Reference proteome</keyword>
<dbReference type="EMBL" id="CQEJ01000004">
    <property type="protein sequence ID" value="CNK75660.1"/>
    <property type="molecule type" value="Genomic_DNA"/>
</dbReference>
<name>A0A0T9TD62_YERAL</name>
<evidence type="ECO:0000313" key="4">
    <source>
        <dbReference type="Proteomes" id="UP000038647"/>
    </source>
</evidence>
<organism evidence="2 5">
    <name type="scientific">Yersinia aldovae</name>
    <dbReference type="NCBI Taxonomy" id="29483"/>
    <lineage>
        <taxon>Bacteria</taxon>
        <taxon>Pseudomonadati</taxon>
        <taxon>Pseudomonadota</taxon>
        <taxon>Gammaproteobacteria</taxon>
        <taxon>Enterobacterales</taxon>
        <taxon>Yersiniaceae</taxon>
        <taxon>Yersinia</taxon>
    </lineage>
</organism>
<evidence type="ECO:0000313" key="5">
    <source>
        <dbReference type="Proteomes" id="UP000041595"/>
    </source>
</evidence>
<feature type="transmembrane region" description="Helical" evidence="1">
    <location>
        <begin position="33"/>
        <end position="52"/>
    </location>
</feature>